<dbReference type="EMBL" id="PJQY01000397">
    <property type="protein sequence ID" value="PQQ11452.1"/>
    <property type="molecule type" value="Genomic_DNA"/>
</dbReference>
<evidence type="ECO:0000313" key="3">
    <source>
        <dbReference type="Proteomes" id="UP000250321"/>
    </source>
</evidence>
<sequence length="49" mass="4975">MPPYIILCLFPVLLLPVGELLWTHVWWGPGGPGGGPGGPGGGPGGPPRF</sequence>
<dbReference type="Proteomes" id="UP000250321">
    <property type="component" value="Unassembled WGS sequence"/>
</dbReference>
<evidence type="ECO:0000256" key="1">
    <source>
        <dbReference type="SAM" id="SignalP"/>
    </source>
</evidence>
<keyword evidence="3" id="KW-1185">Reference proteome</keyword>
<reference evidence="2 3" key="1">
    <citation type="submission" date="2018-02" db="EMBL/GenBank/DDBJ databases">
        <title>Draft genome of wild Prunus yedoensis var. nudiflora.</title>
        <authorList>
            <person name="Baek S."/>
            <person name="Kim J.-H."/>
            <person name="Choi K."/>
            <person name="Kim G.-B."/>
            <person name="Cho A."/>
            <person name="Jang H."/>
            <person name="Shin C.-H."/>
            <person name="Yu H.-J."/>
            <person name="Mun J.-H."/>
        </authorList>
    </citation>
    <scope>NUCLEOTIDE SEQUENCE [LARGE SCALE GENOMIC DNA]</scope>
    <source>
        <strain evidence="3">cv. Jeju island</strain>
        <tissue evidence="2">Leaf</tissue>
    </source>
</reference>
<gene>
    <name evidence="2" type="ORF">Pyn_34606</name>
</gene>
<feature type="signal peptide" evidence="1">
    <location>
        <begin position="1"/>
        <end position="20"/>
    </location>
</feature>
<proteinExistence type="predicted"/>
<comment type="caution">
    <text evidence="2">The sequence shown here is derived from an EMBL/GenBank/DDBJ whole genome shotgun (WGS) entry which is preliminary data.</text>
</comment>
<accession>A0A314YSG5</accession>
<evidence type="ECO:0000313" key="2">
    <source>
        <dbReference type="EMBL" id="PQQ11452.1"/>
    </source>
</evidence>
<dbReference type="AlphaFoldDB" id="A0A314YSG5"/>
<keyword evidence="1" id="KW-0732">Signal</keyword>
<name>A0A314YSG5_PRUYE</name>
<protein>
    <submittedName>
        <fullName evidence="2">Uncharacterized protein</fullName>
    </submittedName>
</protein>
<feature type="chain" id="PRO_5016354656" evidence="1">
    <location>
        <begin position="21"/>
        <end position="49"/>
    </location>
</feature>
<organism evidence="2 3">
    <name type="scientific">Prunus yedoensis var. nudiflora</name>
    <dbReference type="NCBI Taxonomy" id="2094558"/>
    <lineage>
        <taxon>Eukaryota</taxon>
        <taxon>Viridiplantae</taxon>
        <taxon>Streptophyta</taxon>
        <taxon>Embryophyta</taxon>
        <taxon>Tracheophyta</taxon>
        <taxon>Spermatophyta</taxon>
        <taxon>Magnoliopsida</taxon>
        <taxon>eudicotyledons</taxon>
        <taxon>Gunneridae</taxon>
        <taxon>Pentapetalae</taxon>
        <taxon>rosids</taxon>
        <taxon>fabids</taxon>
        <taxon>Rosales</taxon>
        <taxon>Rosaceae</taxon>
        <taxon>Amygdaloideae</taxon>
        <taxon>Amygdaleae</taxon>
        <taxon>Prunus</taxon>
    </lineage>
</organism>